<protein>
    <submittedName>
        <fullName evidence="2">Uncharacterized protein</fullName>
    </submittedName>
</protein>
<feature type="region of interest" description="Disordered" evidence="1">
    <location>
        <begin position="65"/>
        <end position="95"/>
    </location>
</feature>
<name>L7LPQ2_9ACTN</name>
<accession>L7LPQ2</accession>
<proteinExistence type="predicted"/>
<dbReference type="EMBL" id="BANU01000029">
    <property type="protein sequence ID" value="GAC62117.1"/>
    <property type="molecule type" value="Genomic_DNA"/>
</dbReference>
<dbReference type="AlphaFoldDB" id="L7LPQ2"/>
<gene>
    <name evidence="2" type="ORF">GSI01S_29_00050</name>
</gene>
<sequence length="146" mass="15923">MNMIDNRVEWVVRKVTDRGPSTVGALRRMAAAKHRAHIVSAVDRAVTDGRLVRDGARVHIPHSTAPQMERGNAGTLRGAVGESDVEPSPKNVEPRRVECGTRKSVMPTVSDYPCTCVGEKWMPNCRSSAHALTPRPGDYLGGPVTW</sequence>
<evidence type="ECO:0000313" key="2">
    <source>
        <dbReference type="EMBL" id="GAC62117.1"/>
    </source>
</evidence>
<dbReference type="Proteomes" id="UP000035083">
    <property type="component" value="Unassembled WGS sequence"/>
</dbReference>
<comment type="caution">
    <text evidence="2">The sequence shown here is derived from an EMBL/GenBank/DDBJ whole genome shotgun (WGS) entry which is preliminary data.</text>
</comment>
<organism evidence="2 3">
    <name type="scientific">Gordonia sihwensis NBRC 108236</name>
    <dbReference type="NCBI Taxonomy" id="1223544"/>
    <lineage>
        <taxon>Bacteria</taxon>
        <taxon>Bacillati</taxon>
        <taxon>Actinomycetota</taxon>
        <taxon>Actinomycetes</taxon>
        <taxon>Mycobacteriales</taxon>
        <taxon>Gordoniaceae</taxon>
        <taxon>Gordonia</taxon>
    </lineage>
</organism>
<evidence type="ECO:0000313" key="3">
    <source>
        <dbReference type="Proteomes" id="UP000035083"/>
    </source>
</evidence>
<evidence type="ECO:0000256" key="1">
    <source>
        <dbReference type="SAM" id="MobiDB-lite"/>
    </source>
</evidence>
<keyword evidence="3" id="KW-1185">Reference proteome</keyword>
<reference evidence="2 3" key="1">
    <citation type="submission" date="2012-12" db="EMBL/GenBank/DDBJ databases">
        <title>Whole genome shotgun sequence of Gordonia sihwensis NBRC 108236.</title>
        <authorList>
            <person name="Yoshida I."/>
            <person name="Hosoyama A."/>
            <person name="Tsuchikane K."/>
            <person name="Ando Y."/>
            <person name="Baba S."/>
            <person name="Ohji S."/>
            <person name="Hamada M."/>
            <person name="Tamura T."/>
            <person name="Yamazoe A."/>
            <person name="Yamazaki S."/>
            <person name="Fujita N."/>
        </authorList>
    </citation>
    <scope>NUCLEOTIDE SEQUENCE [LARGE SCALE GENOMIC DNA]</scope>
    <source>
        <strain evidence="2 3">NBRC 108236</strain>
    </source>
</reference>